<dbReference type="EMBL" id="BOPD01000019">
    <property type="protein sequence ID" value="GIJ34200.1"/>
    <property type="molecule type" value="Genomic_DNA"/>
</dbReference>
<feature type="transmembrane region" description="Helical" evidence="1">
    <location>
        <begin position="273"/>
        <end position="291"/>
    </location>
</feature>
<gene>
    <name evidence="2" type="ORF">Vse01_33480</name>
</gene>
<keyword evidence="1" id="KW-0812">Transmembrane</keyword>
<evidence type="ECO:0000313" key="3">
    <source>
        <dbReference type="Proteomes" id="UP000607311"/>
    </source>
</evidence>
<feature type="transmembrane region" description="Helical" evidence="1">
    <location>
        <begin position="75"/>
        <end position="98"/>
    </location>
</feature>
<evidence type="ECO:0000256" key="1">
    <source>
        <dbReference type="SAM" id="Phobius"/>
    </source>
</evidence>
<protein>
    <submittedName>
        <fullName evidence="2">Uncharacterized protein</fullName>
    </submittedName>
</protein>
<evidence type="ECO:0000313" key="2">
    <source>
        <dbReference type="EMBL" id="GIJ34200.1"/>
    </source>
</evidence>
<dbReference type="OrthoDB" id="3293522at2"/>
<dbReference type="AlphaFoldDB" id="A0A9W5UVW4"/>
<dbReference type="Proteomes" id="UP000607311">
    <property type="component" value="Unassembled WGS sequence"/>
</dbReference>
<proteinExistence type="predicted"/>
<keyword evidence="1" id="KW-1133">Transmembrane helix</keyword>
<keyword evidence="1" id="KW-0472">Membrane</keyword>
<sequence length="356" mass="37848">MTAAWPNADDRLERGYRRLLLSYPRRHRRRHGTEVVTTLLEMAEPGQRRPRAGEALHLIVSGLRLRFRLPAGRPFMAIAALLAALVMGGFGAAAGSWLGAQTFADLPDADSSTRLMQLAGGLGESSQYRVKTNWHAHRSNVTDAVAASWNGEQVRQRFADAGWSVSESTPLSGRRVTVNPDGTTTETTLRGTRFDAESGGLLIQVRAYIADDGGSVSIDATPTRTTAFLPLVAIGVAVGLVVGWLVAAAVAYQMATAPLGRRMTAGGLWRTSLLALALPTLALYGNAVRIVRTDGGVDDGGLLTVHSAFTPGEYYYPFGPSWLILGLTIAGLAVAVATLLVARPGKQPPQQVAVAN</sequence>
<reference evidence="2" key="1">
    <citation type="submission" date="2021-01" db="EMBL/GenBank/DDBJ databases">
        <title>Whole genome shotgun sequence of Verrucosispora sediminis NBRC 107745.</title>
        <authorList>
            <person name="Komaki H."/>
            <person name="Tamura T."/>
        </authorList>
    </citation>
    <scope>NUCLEOTIDE SEQUENCE</scope>
    <source>
        <strain evidence="2">NBRC 107745</strain>
    </source>
</reference>
<accession>A0A9W5UVW4</accession>
<keyword evidence="3" id="KW-1185">Reference proteome</keyword>
<comment type="caution">
    <text evidence="2">The sequence shown here is derived from an EMBL/GenBank/DDBJ whole genome shotgun (WGS) entry which is preliminary data.</text>
</comment>
<dbReference type="RefSeq" id="WP_093410040.1">
    <property type="nucleotide sequence ID" value="NZ_BOPD01000019.1"/>
</dbReference>
<feature type="transmembrane region" description="Helical" evidence="1">
    <location>
        <begin position="322"/>
        <end position="342"/>
    </location>
</feature>
<name>A0A9W5UVW4_9ACTN</name>
<feature type="transmembrane region" description="Helical" evidence="1">
    <location>
        <begin position="227"/>
        <end position="252"/>
    </location>
</feature>
<organism evidence="2 3">
    <name type="scientific">Micromonospora sediminimaris</name>
    <dbReference type="NCBI Taxonomy" id="547162"/>
    <lineage>
        <taxon>Bacteria</taxon>
        <taxon>Bacillati</taxon>
        <taxon>Actinomycetota</taxon>
        <taxon>Actinomycetes</taxon>
        <taxon>Micromonosporales</taxon>
        <taxon>Micromonosporaceae</taxon>
        <taxon>Micromonospora</taxon>
    </lineage>
</organism>